<proteinExistence type="predicted"/>
<feature type="region of interest" description="Disordered" evidence="1">
    <location>
        <begin position="24"/>
        <end position="45"/>
    </location>
</feature>
<protein>
    <submittedName>
        <fullName evidence="2">Conjugal transfer protein</fullName>
    </submittedName>
</protein>
<gene>
    <name evidence="2" type="ORF">EQF91_02710</name>
</gene>
<dbReference type="AlphaFoldDB" id="A0A4R9C3C9"/>
<reference evidence="2 3" key="1">
    <citation type="submission" date="2019-01" db="EMBL/GenBank/DDBJ databases">
        <title>Draft Genome Sequences of Helcococcus ovis Strains Isolated from the Uterus and Vagina of Dairy Cows with Metritis.</title>
        <authorList>
            <person name="Cunha F."/>
            <person name="Jeon S.J."/>
            <person name="Kutzer P."/>
            <person name="Galvao K.N."/>
        </authorList>
    </citation>
    <scope>NUCLEOTIDE SEQUENCE [LARGE SCALE GENOMIC DNA]</scope>
    <source>
        <strain evidence="2 3">KG-37</strain>
    </source>
</reference>
<keyword evidence="3" id="KW-1185">Reference proteome</keyword>
<name>A0A4R9C3C9_9FIRM</name>
<evidence type="ECO:0000256" key="1">
    <source>
        <dbReference type="SAM" id="MobiDB-lite"/>
    </source>
</evidence>
<dbReference type="OrthoDB" id="3035391at2"/>
<dbReference type="Proteomes" id="UP000297454">
    <property type="component" value="Unassembled WGS sequence"/>
</dbReference>
<evidence type="ECO:0000313" key="2">
    <source>
        <dbReference type="EMBL" id="TFF66854.1"/>
    </source>
</evidence>
<evidence type="ECO:0000313" key="3">
    <source>
        <dbReference type="Proteomes" id="UP000297454"/>
    </source>
</evidence>
<dbReference type="EMBL" id="SCFR01000006">
    <property type="protein sequence ID" value="TFF66854.1"/>
    <property type="molecule type" value="Genomic_DNA"/>
</dbReference>
<accession>A0A4R9C3C9</accession>
<comment type="caution">
    <text evidence="2">The sequence shown here is derived from an EMBL/GenBank/DDBJ whole genome shotgun (WGS) entry which is preliminary data.</text>
</comment>
<sequence>MNTAISKEIRKRAIDKYSKAKNRDNFVSHDLSNDNDTSLVKAGLS</sequence>
<organism evidence="2 3">
    <name type="scientific">Helcococcus ovis</name>
    <dbReference type="NCBI Taxonomy" id="72026"/>
    <lineage>
        <taxon>Bacteria</taxon>
        <taxon>Bacillati</taxon>
        <taxon>Bacillota</taxon>
        <taxon>Tissierellia</taxon>
        <taxon>Tissierellales</taxon>
        <taxon>Peptoniphilaceae</taxon>
        <taxon>Helcococcus</taxon>
    </lineage>
</organism>